<dbReference type="SMART" id="SM00461">
    <property type="entry name" value="WH1"/>
    <property type="match status" value="1"/>
</dbReference>
<dbReference type="EMBL" id="KE504272">
    <property type="protein sequence ID" value="EPS93490.1"/>
    <property type="molecule type" value="Genomic_DNA"/>
</dbReference>
<feature type="compositionally biased region" description="Polar residues" evidence="1">
    <location>
        <begin position="173"/>
        <end position="184"/>
    </location>
</feature>
<dbReference type="InterPro" id="IPR033927">
    <property type="entry name" value="WASPfam_EVH1"/>
</dbReference>
<keyword evidence="5" id="KW-1185">Reference proteome</keyword>
<evidence type="ECO:0008006" key="6">
    <source>
        <dbReference type="Google" id="ProtNLM"/>
    </source>
</evidence>
<feature type="compositionally biased region" description="Polar residues" evidence="1">
    <location>
        <begin position="1"/>
        <end position="16"/>
    </location>
</feature>
<sequence length="299" mass="33584">MTLHSTTRHSPQSNPFRSEEERRHIVSKLPEDAKILALAPARIYQAPFGAREDGWAYTGLNGMLVFGRDRVVVHADRPLGAGPGTSFERRYWFRLVDTAPGKGVIWMHPIPAEFQYRLDKPFFHVFQGKSRMFGIRFEDDAHADRFYRKFSDSHATMLPPRKISKGPSRATPGRSTNNMNPSNNDRIRRSMISGPVPGTFDHVAHAGFADGHFQASGKVEPEFKIMVEQMQRHGISLAELHKHRVDGKMLAKNKDFVDGFLQGAQAVRRENSKGSGEAKPAQRKSPHRKPVTVLPTAAA</sequence>
<dbReference type="InParanoid" id="S8EUY5"/>
<dbReference type="InterPro" id="IPR000095">
    <property type="entry name" value="CRIB_dom"/>
</dbReference>
<feature type="domain" description="WH1" evidence="3">
    <location>
        <begin position="29"/>
        <end position="157"/>
    </location>
</feature>
<evidence type="ECO:0000259" key="2">
    <source>
        <dbReference type="PROSITE" id="PS50108"/>
    </source>
</evidence>
<dbReference type="InterPro" id="IPR011993">
    <property type="entry name" value="PH-like_dom_sf"/>
</dbReference>
<dbReference type="STRING" id="743788.S8EUY5"/>
<evidence type="ECO:0000259" key="3">
    <source>
        <dbReference type="PROSITE" id="PS50229"/>
    </source>
</evidence>
<dbReference type="PROSITE" id="PS50229">
    <property type="entry name" value="WH1"/>
    <property type="match status" value="1"/>
</dbReference>
<dbReference type="Pfam" id="PF00568">
    <property type="entry name" value="WH1"/>
    <property type="match status" value="1"/>
</dbReference>
<reference evidence="4 5" key="1">
    <citation type="journal article" date="2012" name="Science">
        <title>The Paleozoic origin of enzymatic lignin decomposition reconstructed from 31 fungal genomes.</title>
        <authorList>
            <person name="Floudas D."/>
            <person name="Binder M."/>
            <person name="Riley R."/>
            <person name="Barry K."/>
            <person name="Blanchette R.A."/>
            <person name="Henrissat B."/>
            <person name="Martinez A.T."/>
            <person name="Otillar R."/>
            <person name="Spatafora J.W."/>
            <person name="Yadav J.S."/>
            <person name="Aerts A."/>
            <person name="Benoit I."/>
            <person name="Boyd A."/>
            <person name="Carlson A."/>
            <person name="Copeland A."/>
            <person name="Coutinho P.M."/>
            <person name="de Vries R.P."/>
            <person name="Ferreira P."/>
            <person name="Findley K."/>
            <person name="Foster B."/>
            <person name="Gaskell J."/>
            <person name="Glotzer D."/>
            <person name="Gorecki P."/>
            <person name="Heitman J."/>
            <person name="Hesse C."/>
            <person name="Hori C."/>
            <person name="Igarashi K."/>
            <person name="Jurgens J.A."/>
            <person name="Kallen N."/>
            <person name="Kersten P."/>
            <person name="Kohler A."/>
            <person name="Kuees U."/>
            <person name="Kumar T.K.A."/>
            <person name="Kuo A."/>
            <person name="LaButti K."/>
            <person name="Larrondo L.F."/>
            <person name="Lindquist E."/>
            <person name="Ling A."/>
            <person name="Lombard V."/>
            <person name="Lucas S."/>
            <person name="Lundell T."/>
            <person name="Martin R."/>
            <person name="McLaughlin D.J."/>
            <person name="Morgenstern I."/>
            <person name="Morin E."/>
            <person name="Murat C."/>
            <person name="Nagy L.G."/>
            <person name="Nolan M."/>
            <person name="Ohm R.A."/>
            <person name="Patyshakuliyeva A."/>
            <person name="Rokas A."/>
            <person name="Ruiz-Duenas F.J."/>
            <person name="Sabat G."/>
            <person name="Salamov A."/>
            <person name="Samejima M."/>
            <person name="Schmutz J."/>
            <person name="Slot J.C."/>
            <person name="St John F."/>
            <person name="Stenlid J."/>
            <person name="Sun H."/>
            <person name="Sun S."/>
            <person name="Syed K."/>
            <person name="Tsang A."/>
            <person name="Wiebenga A."/>
            <person name="Young D."/>
            <person name="Pisabarro A."/>
            <person name="Eastwood D.C."/>
            <person name="Martin F."/>
            <person name="Cullen D."/>
            <person name="Grigoriev I.V."/>
            <person name="Hibbett D.S."/>
        </authorList>
    </citation>
    <scope>NUCLEOTIDE SEQUENCE</scope>
    <source>
        <strain evidence="5">FP-58527</strain>
    </source>
</reference>
<gene>
    <name evidence="4" type="ORF">FOMPIDRAFT_1020552</name>
</gene>
<dbReference type="InterPro" id="IPR000697">
    <property type="entry name" value="WH1/EVH1_dom"/>
</dbReference>
<accession>S8EUY5</accession>
<name>S8EUY5_FOMSC</name>
<dbReference type="PROSITE" id="PS50108">
    <property type="entry name" value="CRIB"/>
    <property type="match status" value="1"/>
</dbReference>
<feature type="domain" description="CRIB" evidence="2">
    <location>
        <begin position="192"/>
        <end position="207"/>
    </location>
</feature>
<organism evidence="4 5">
    <name type="scientific">Fomitopsis schrenkii</name>
    <name type="common">Brown rot fungus</name>
    <dbReference type="NCBI Taxonomy" id="2126942"/>
    <lineage>
        <taxon>Eukaryota</taxon>
        <taxon>Fungi</taxon>
        <taxon>Dikarya</taxon>
        <taxon>Basidiomycota</taxon>
        <taxon>Agaricomycotina</taxon>
        <taxon>Agaricomycetes</taxon>
        <taxon>Polyporales</taxon>
        <taxon>Fomitopsis</taxon>
    </lineage>
</organism>
<dbReference type="eggNOG" id="KOG3671">
    <property type="taxonomic scope" value="Eukaryota"/>
</dbReference>
<protein>
    <recommendedName>
        <fullName evidence="6">WH1 domain-containing protein</fullName>
    </recommendedName>
</protein>
<evidence type="ECO:0000313" key="4">
    <source>
        <dbReference type="EMBL" id="EPS93490.1"/>
    </source>
</evidence>
<dbReference type="Proteomes" id="UP000015241">
    <property type="component" value="Unassembled WGS sequence"/>
</dbReference>
<dbReference type="SUPFAM" id="SSF50729">
    <property type="entry name" value="PH domain-like"/>
    <property type="match status" value="1"/>
</dbReference>
<dbReference type="Gene3D" id="2.30.29.30">
    <property type="entry name" value="Pleckstrin-homology domain (PH domain)/Phosphotyrosine-binding domain (PTB)"/>
    <property type="match status" value="1"/>
</dbReference>
<evidence type="ECO:0000256" key="1">
    <source>
        <dbReference type="SAM" id="MobiDB-lite"/>
    </source>
</evidence>
<feature type="region of interest" description="Disordered" evidence="1">
    <location>
        <begin position="157"/>
        <end position="189"/>
    </location>
</feature>
<dbReference type="HOGENOM" id="CLU_015385_2_0_1"/>
<dbReference type="OrthoDB" id="8963340at2759"/>
<proteinExistence type="predicted"/>
<dbReference type="AlphaFoldDB" id="S8EUY5"/>
<feature type="region of interest" description="Disordered" evidence="1">
    <location>
        <begin position="267"/>
        <end position="299"/>
    </location>
</feature>
<feature type="region of interest" description="Disordered" evidence="1">
    <location>
        <begin position="1"/>
        <end position="23"/>
    </location>
</feature>
<evidence type="ECO:0000313" key="5">
    <source>
        <dbReference type="Proteomes" id="UP000015241"/>
    </source>
</evidence>
<feature type="compositionally biased region" description="Basic residues" evidence="1">
    <location>
        <begin position="281"/>
        <end position="290"/>
    </location>
</feature>
<dbReference type="CDD" id="cd01205">
    <property type="entry name" value="EVH1_WASP-like"/>
    <property type="match status" value="1"/>
</dbReference>